<name>A0A1B2HC81_9PSEU</name>
<dbReference type="STRING" id="1586287.BBK82_03735"/>
<dbReference type="EMBL" id="CP016793">
    <property type="protein sequence ID" value="ANZ35328.1"/>
    <property type="molecule type" value="Genomic_DNA"/>
</dbReference>
<proteinExistence type="predicted"/>
<evidence type="ECO:0000313" key="2">
    <source>
        <dbReference type="Proteomes" id="UP000093053"/>
    </source>
</evidence>
<sequence length="137" mass="14576">MAADTTTTYHSLLHRLLGTVPAVIFRRGSTPNGEVGIVQHTNNIVTISRTASAPEFASALMRATVSLHRGAAHASDPVREATTIRETAARLAVHPVLPLLDAGVEPETLARALGVDLETVLLGIRLAIADRDDQIWG</sequence>
<evidence type="ECO:0000313" key="1">
    <source>
        <dbReference type="EMBL" id="ANZ35328.1"/>
    </source>
</evidence>
<dbReference type="KEGG" id="led:BBK82_03735"/>
<reference evidence="1 2" key="1">
    <citation type="submission" date="2016-07" db="EMBL/GenBank/DDBJ databases">
        <title>Complete genome sequence of the Lentzea guizhouensis DHS C013.</title>
        <authorList>
            <person name="Cao C."/>
        </authorList>
    </citation>
    <scope>NUCLEOTIDE SEQUENCE [LARGE SCALE GENOMIC DNA]</scope>
    <source>
        <strain evidence="1 2">DHS C013</strain>
    </source>
</reference>
<keyword evidence="2" id="KW-1185">Reference proteome</keyword>
<dbReference type="RefSeq" id="WP_065913744.1">
    <property type="nucleotide sequence ID" value="NZ_CP016793.1"/>
</dbReference>
<dbReference type="AlphaFoldDB" id="A0A1B2HC81"/>
<organism evidence="1 2">
    <name type="scientific">Lentzea guizhouensis</name>
    <dbReference type="NCBI Taxonomy" id="1586287"/>
    <lineage>
        <taxon>Bacteria</taxon>
        <taxon>Bacillati</taxon>
        <taxon>Actinomycetota</taxon>
        <taxon>Actinomycetes</taxon>
        <taxon>Pseudonocardiales</taxon>
        <taxon>Pseudonocardiaceae</taxon>
        <taxon>Lentzea</taxon>
    </lineage>
</organism>
<dbReference type="Proteomes" id="UP000093053">
    <property type="component" value="Chromosome"/>
</dbReference>
<gene>
    <name evidence="1" type="ORF">BBK82_03735</name>
</gene>
<accession>A0A1B2HC81</accession>
<protein>
    <submittedName>
        <fullName evidence="1">Uncharacterized protein</fullName>
    </submittedName>
</protein>